<keyword evidence="3" id="KW-0202">Cytokine</keyword>
<evidence type="ECO:0000256" key="8">
    <source>
        <dbReference type="SAM" id="SignalP"/>
    </source>
</evidence>
<evidence type="ECO:0000256" key="5">
    <source>
        <dbReference type="ARBA" id="ARBA00022729"/>
    </source>
</evidence>
<proteinExistence type="inferred from homology"/>
<dbReference type="GeneID" id="109383043"/>
<comment type="similarity">
    <text evidence="2">Belongs to the LIF/OSM family.</text>
</comment>
<dbReference type="GO" id="GO:0038165">
    <property type="term" value="P:oncostatin-M-mediated signaling pathway"/>
    <property type="evidence" value="ECO:0007669"/>
    <property type="project" value="InterPro"/>
</dbReference>
<evidence type="ECO:0000256" key="1">
    <source>
        <dbReference type="ARBA" id="ARBA00004613"/>
    </source>
</evidence>
<dbReference type="SMART" id="SM00080">
    <property type="entry name" value="LIF_OSM"/>
    <property type="match status" value="1"/>
</dbReference>
<comment type="subcellular location">
    <subcellularLocation>
        <location evidence="1">Secreted</location>
    </subcellularLocation>
</comment>
<evidence type="ECO:0000313" key="9">
    <source>
        <dbReference type="Proteomes" id="UP000694851"/>
    </source>
</evidence>
<dbReference type="Pfam" id="PF01291">
    <property type="entry name" value="LIF_OSM"/>
    <property type="match status" value="1"/>
</dbReference>
<keyword evidence="6" id="KW-1015">Disulfide bond</keyword>
<dbReference type="PANTHER" id="PTHR14261:SF0">
    <property type="entry name" value="ONCOSTATIN-M"/>
    <property type="match status" value="1"/>
</dbReference>
<sequence length="236" mass="26974">MQAQLTWRILLSLVLRLLFLKPVATGSCLSDAQELIKQLQHQADIMQDTSRLLDPYMRIQGLDVPGLKEYCQERPGVFPKENALLGIGRRRSFLQTLNAKLGHILHRLTTFQLELPEVQDFVTAKMYIYGIRNNIYCLAQLLPGSSETAEPTQAGSGVSPPPTPASDTFQRKLEGCQFLRGYHRFMHSVGQVFHKWRESPSRSRRHSPRWALQKGARKMQPSMRGKRLVTRGQLPR</sequence>
<name>A0A8B7RCW4_HIPAR</name>
<dbReference type="InterPro" id="IPR039578">
    <property type="entry name" value="OSM"/>
</dbReference>
<dbReference type="GO" id="GO:0005125">
    <property type="term" value="F:cytokine activity"/>
    <property type="evidence" value="ECO:0007669"/>
    <property type="project" value="UniProtKB-KW"/>
</dbReference>
<dbReference type="KEGG" id="hai:109383043"/>
<dbReference type="GO" id="GO:0010646">
    <property type="term" value="P:regulation of cell communication"/>
    <property type="evidence" value="ECO:0007669"/>
    <property type="project" value="UniProtKB-ARBA"/>
</dbReference>
<keyword evidence="5 8" id="KW-0732">Signal</keyword>
<feature type="signal peptide" evidence="8">
    <location>
        <begin position="1"/>
        <end position="25"/>
    </location>
</feature>
<dbReference type="SUPFAM" id="SSF47266">
    <property type="entry name" value="4-helical cytokines"/>
    <property type="match status" value="1"/>
</dbReference>
<evidence type="ECO:0000313" key="10">
    <source>
        <dbReference type="RefSeq" id="XP_019498592.1"/>
    </source>
</evidence>
<evidence type="ECO:0000256" key="3">
    <source>
        <dbReference type="ARBA" id="ARBA00022514"/>
    </source>
</evidence>
<dbReference type="GO" id="GO:0023051">
    <property type="term" value="P:regulation of signaling"/>
    <property type="evidence" value="ECO:0007669"/>
    <property type="project" value="UniProtKB-ARBA"/>
</dbReference>
<dbReference type="OrthoDB" id="9837363at2759"/>
<feature type="chain" id="PRO_5034113978" evidence="8">
    <location>
        <begin position="26"/>
        <end position="236"/>
    </location>
</feature>
<dbReference type="CTD" id="5008"/>
<evidence type="ECO:0000256" key="4">
    <source>
        <dbReference type="ARBA" id="ARBA00022525"/>
    </source>
</evidence>
<keyword evidence="4" id="KW-0964">Secreted</keyword>
<dbReference type="InterPro" id="IPR009079">
    <property type="entry name" value="4_helix_cytokine-like_core"/>
</dbReference>
<dbReference type="GO" id="GO:0005147">
    <property type="term" value="F:oncostatin-M receptor binding"/>
    <property type="evidence" value="ECO:0007669"/>
    <property type="project" value="InterPro"/>
</dbReference>
<feature type="region of interest" description="Disordered" evidence="7">
    <location>
        <begin position="197"/>
        <end position="236"/>
    </location>
</feature>
<dbReference type="GO" id="GO:0005615">
    <property type="term" value="C:extracellular space"/>
    <property type="evidence" value="ECO:0007669"/>
    <property type="project" value="UniProtKB-KW"/>
</dbReference>
<organism evidence="9 10">
    <name type="scientific">Hipposideros armiger</name>
    <name type="common">Great Himalayan leaf-nosed bat</name>
    <dbReference type="NCBI Taxonomy" id="186990"/>
    <lineage>
        <taxon>Eukaryota</taxon>
        <taxon>Metazoa</taxon>
        <taxon>Chordata</taxon>
        <taxon>Craniata</taxon>
        <taxon>Vertebrata</taxon>
        <taxon>Euteleostomi</taxon>
        <taxon>Mammalia</taxon>
        <taxon>Eutheria</taxon>
        <taxon>Laurasiatheria</taxon>
        <taxon>Chiroptera</taxon>
        <taxon>Yinpterochiroptera</taxon>
        <taxon>Rhinolophoidea</taxon>
        <taxon>Hipposideridae</taxon>
        <taxon>Hipposideros</taxon>
    </lineage>
</organism>
<dbReference type="AlphaFoldDB" id="A0A8B7RCW4"/>
<dbReference type="InterPro" id="IPR001581">
    <property type="entry name" value="Leukemia_IF/oncostatin"/>
</dbReference>
<accession>A0A8B7RCW4</accession>
<dbReference type="PROSITE" id="PS00590">
    <property type="entry name" value="LIF_OSM"/>
    <property type="match status" value="1"/>
</dbReference>
<dbReference type="GO" id="GO:0006955">
    <property type="term" value="P:immune response"/>
    <property type="evidence" value="ECO:0007669"/>
    <property type="project" value="InterPro"/>
</dbReference>
<dbReference type="RefSeq" id="XP_019498592.1">
    <property type="nucleotide sequence ID" value="XM_019643047.1"/>
</dbReference>
<reference evidence="10" key="1">
    <citation type="submission" date="2025-08" db="UniProtKB">
        <authorList>
            <consortium name="RefSeq"/>
        </authorList>
    </citation>
    <scope>IDENTIFICATION</scope>
    <source>
        <tissue evidence="10">Muscle</tissue>
    </source>
</reference>
<evidence type="ECO:0000256" key="7">
    <source>
        <dbReference type="SAM" id="MobiDB-lite"/>
    </source>
</evidence>
<dbReference type="InterPro" id="IPR019827">
    <property type="entry name" value="Leukemia_IF/oncostatin_CS"/>
</dbReference>
<dbReference type="Gene3D" id="1.20.1250.10">
    <property type="match status" value="1"/>
</dbReference>
<gene>
    <name evidence="10" type="primary">OSM</name>
</gene>
<evidence type="ECO:0000256" key="6">
    <source>
        <dbReference type="ARBA" id="ARBA00023157"/>
    </source>
</evidence>
<dbReference type="PANTHER" id="PTHR14261">
    <property type="entry name" value="ONCOSTATIN M"/>
    <property type="match status" value="1"/>
</dbReference>
<keyword evidence="9" id="KW-1185">Reference proteome</keyword>
<dbReference type="Proteomes" id="UP000694851">
    <property type="component" value="Unplaced"/>
</dbReference>
<protein>
    <submittedName>
        <fullName evidence="10">Oncostatin-M</fullName>
    </submittedName>
</protein>
<feature type="region of interest" description="Disordered" evidence="7">
    <location>
        <begin position="148"/>
        <end position="167"/>
    </location>
</feature>
<evidence type="ECO:0000256" key="2">
    <source>
        <dbReference type="ARBA" id="ARBA00005971"/>
    </source>
</evidence>